<dbReference type="InterPro" id="IPR001878">
    <property type="entry name" value="Znf_CCHC"/>
</dbReference>
<keyword evidence="1" id="KW-0863">Zinc-finger</keyword>
<dbReference type="SUPFAM" id="SSF57756">
    <property type="entry name" value="Retrovirus zinc finger-like domains"/>
    <property type="match status" value="1"/>
</dbReference>
<dbReference type="GO" id="GO:0003676">
    <property type="term" value="F:nucleic acid binding"/>
    <property type="evidence" value="ECO:0007669"/>
    <property type="project" value="InterPro"/>
</dbReference>
<protein>
    <recommendedName>
        <fullName evidence="3">CCHC-type domain-containing protein</fullName>
    </recommendedName>
</protein>
<feature type="region of interest" description="Disordered" evidence="2">
    <location>
        <begin position="826"/>
        <end position="845"/>
    </location>
</feature>
<evidence type="ECO:0000256" key="1">
    <source>
        <dbReference type="PROSITE-ProRule" id="PRU00047"/>
    </source>
</evidence>
<dbReference type="InterPro" id="IPR005162">
    <property type="entry name" value="Retrotrans_gag_dom"/>
</dbReference>
<sequence>MTTSAIAISFDSSNESVGSSPSRVILFGDIPTVIPSTSVIAPETSAIAPVISSVAPVVETTIVASPTGLCGLVPYSDSYFNSPDEMASPEYITPLPATSPFYSPILLRILIHLRLLILLRYHHRRTRRTLMLLLLLVGGAGEAIPFVRPYRTHPNGPRKFLIARKRVGTIPAHRLAQRRASPRSSDHRSSSSSSSLDSSPVHSSGLNASGQAHSGSSTRVVSPRLGYPPVRAPRHSEAFCRWCAALLSTFYPLTTSESLLGDSSERPLHSSSHSARPSRKRCRSPADSVPSSALVMGSLAPTRADLLPPRKRLRDSYSPETSMEEDTKIETTETEDGRELDIVDGDDVRDRIEVDPRDDREEFEESAGDTVVLGIDSRSVPMVDEKIIEPVGGDSSSSSGTKDGTVRSVEDMPVDLDDAIRDFYHHMSEVRVDRIVGIETTQRQLEDDQMTASGERAGMAESIRSLRLENFKEEFQHIHDDRDDLRRKLRRTMTNTRSRMTPAAIEEMINRRVTEALEAHEINMNLRLENLNGKGNDGNGGNGNGRGRNRNGDGRGDRPVARECTYQDLMKCQLLNFKGTEGVVGLIDGVKRWKLCFTSETVQKDTRELMKLMTEVYCPRNKIQKMETELWNLSVKNNDKATYTQRFQELTMMCTKIVPEEEDRVGKFIRGLPDNIQGNVIATKPTRLQDAVRIANNLMDKKLKGYAVKNAENKMRFDTNHRDNRGQQPPFKRHNTGGQNVARAFTAGNNEKKDYEGALPYCNRCKLHHEGQCTGRFHNCRRIRHLARDCKSVMAGHYRKNCPKVKNQNHRNKARVPDTRGKAYVLGGGDANPGSNTVTGIEDGLDGTEREYQGRYLEKEYQERALLAKSKRFFKKGTQRFSSAKATDQTECHKCGKKGHFARDCWLQTSVSTYQSPFQPKPLSSPQHKPELRPTKDFEAKYNKVKTKDKEEVSSDDNDMVEVKVLMVLAEENDAISKEGAKNGDWVKNSMRKCISEQIPSLKKRILGVDLVFVKSSADDTKVTIPGVERPWLSKAKGFIQPNHNTGRILPAESQRNTTDPSVVVIDSLAIVYDSADESLVYSTPLHPLQKLNGAEPISGPKIIKLILRSKLTFKTEALKGVIINEPSSAPAKGDKSSSASKVHSAPAGQKDLVFVKYSSDDIKVTIPGVERPWLSKAEGFILPNHDTGRILPAESQRNTTDHSVAVTNSSATIYDLADESSVYSTPFQH</sequence>
<dbReference type="EMBL" id="BKCJ010002497">
    <property type="protein sequence ID" value="GEU48960.1"/>
    <property type="molecule type" value="Genomic_DNA"/>
</dbReference>
<feature type="compositionally biased region" description="Gly residues" evidence="2">
    <location>
        <begin position="535"/>
        <end position="546"/>
    </location>
</feature>
<feature type="compositionally biased region" description="Basic and acidic residues" evidence="2">
    <location>
        <begin position="325"/>
        <end position="336"/>
    </location>
</feature>
<dbReference type="Pfam" id="PF00098">
    <property type="entry name" value="zf-CCHC"/>
    <property type="match status" value="1"/>
</dbReference>
<accession>A0A6L2KJL5</accession>
<dbReference type="SMART" id="SM00343">
    <property type="entry name" value="ZnF_C2HC"/>
    <property type="match status" value="2"/>
</dbReference>
<reference evidence="4" key="1">
    <citation type="journal article" date="2019" name="Sci. Rep.">
        <title>Draft genome of Tanacetum cinerariifolium, the natural source of mosquito coil.</title>
        <authorList>
            <person name="Yamashiro T."/>
            <person name="Shiraishi A."/>
            <person name="Satake H."/>
            <person name="Nakayama K."/>
        </authorList>
    </citation>
    <scope>NUCLEOTIDE SEQUENCE</scope>
</reference>
<proteinExistence type="predicted"/>
<dbReference type="GO" id="GO:0008270">
    <property type="term" value="F:zinc ion binding"/>
    <property type="evidence" value="ECO:0007669"/>
    <property type="project" value="UniProtKB-KW"/>
</dbReference>
<dbReference type="AlphaFoldDB" id="A0A6L2KJL5"/>
<feature type="region of interest" description="Disordered" evidence="2">
    <location>
        <begin position="260"/>
        <end position="336"/>
    </location>
</feature>
<dbReference type="InterPro" id="IPR036875">
    <property type="entry name" value="Znf_CCHC_sf"/>
</dbReference>
<dbReference type="PROSITE" id="PS50158">
    <property type="entry name" value="ZF_CCHC"/>
    <property type="match status" value="1"/>
</dbReference>
<feature type="region of interest" description="Disordered" evidence="2">
    <location>
        <begin position="719"/>
        <end position="738"/>
    </location>
</feature>
<gene>
    <name evidence="4" type="ORF">Tci_020938</name>
</gene>
<feature type="region of interest" description="Disordered" evidence="2">
    <location>
        <begin position="173"/>
        <end position="222"/>
    </location>
</feature>
<feature type="domain" description="CCHC-type" evidence="3">
    <location>
        <begin position="892"/>
        <end position="905"/>
    </location>
</feature>
<feature type="compositionally biased region" description="Basic and acidic residues" evidence="2">
    <location>
        <begin position="550"/>
        <end position="559"/>
    </location>
</feature>
<comment type="caution">
    <text evidence="4">The sequence shown here is derived from an EMBL/GenBank/DDBJ whole genome shotgun (WGS) entry which is preliminary data.</text>
</comment>
<keyword evidence="1" id="KW-0479">Metal-binding</keyword>
<feature type="region of interest" description="Disordered" evidence="2">
    <location>
        <begin position="529"/>
        <end position="559"/>
    </location>
</feature>
<dbReference type="Pfam" id="PF03732">
    <property type="entry name" value="Retrotrans_gag"/>
    <property type="match status" value="1"/>
</dbReference>
<keyword evidence="1" id="KW-0862">Zinc</keyword>
<dbReference type="Gene3D" id="4.10.60.10">
    <property type="entry name" value="Zinc finger, CCHC-type"/>
    <property type="match status" value="1"/>
</dbReference>
<feature type="compositionally biased region" description="Low complexity" evidence="2">
    <location>
        <begin position="190"/>
        <end position="204"/>
    </location>
</feature>
<organism evidence="4">
    <name type="scientific">Tanacetum cinerariifolium</name>
    <name type="common">Dalmatian daisy</name>
    <name type="synonym">Chrysanthemum cinerariifolium</name>
    <dbReference type="NCBI Taxonomy" id="118510"/>
    <lineage>
        <taxon>Eukaryota</taxon>
        <taxon>Viridiplantae</taxon>
        <taxon>Streptophyta</taxon>
        <taxon>Embryophyta</taxon>
        <taxon>Tracheophyta</taxon>
        <taxon>Spermatophyta</taxon>
        <taxon>Magnoliopsida</taxon>
        <taxon>eudicotyledons</taxon>
        <taxon>Gunneridae</taxon>
        <taxon>Pentapetalae</taxon>
        <taxon>asterids</taxon>
        <taxon>campanulids</taxon>
        <taxon>Asterales</taxon>
        <taxon>Asteraceae</taxon>
        <taxon>Asteroideae</taxon>
        <taxon>Anthemideae</taxon>
        <taxon>Anthemidinae</taxon>
        <taxon>Tanacetum</taxon>
    </lineage>
</organism>
<evidence type="ECO:0000313" key="4">
    <source>
        <dbReference type="EMBL" id="GEU48960.1"/>
    </source>
</evidence>
<evidence type="ECO:0000256" key="2">
    <source>
        <dbReference type="SAM" id="MobiDB-lite"/>
    </source>
</evidence>
<evidence type="ECO:0000259" key="3">
    <source>
        <dbReference type="PROSITE" id="PS50158"/>
    </source>
</evidence>
<name>A0A6L2KJL5_TANCI</name>
<feature type="compositionally biased region" description="Polar residues" evidence="2">
    <location>
        <begin position="205"/>
        <end position="220"/>
    </location>
</feature>